<dbReference type="GO" id="GO:0006152">
    <property type="term" value="P:purine nucleoside catabolic process"/>
    <property type="evidence" value="ECO:0007669"/>
    <property type="project" value="TreeGrafter"/>
</dbReference>
<evidence type="ECO:0000313" key="5">
    <source>
        <dbReference type="EMBL" id="KAK9839411.1"/>
    </source>
</evidence>
<feature type="domain" description="Inosine/uridine-preferring nucleoside hydrolase" evidence="4">
    <location>
        <begin position="6"/>
        <end position="166"/>
    </location>
</feature>
<dbReference type="InterPro" id="IPR023186">
    <property type="entry name" value="IUNH"/>
</dbReference>
<evidence type="ECO:0000256" key="2">
    <source>
        <dbReference type="ARBA" id="ARBA00022801"/>
    </source>
</evidence>
<reference evidence="5 6" key="1">
    <citation type="journal article" date="2024" name="Nat. Commun.">
        <title>Phylogenomics reveals the evolutionary origins of lichenization in chlorophyte algae.</title>
        <authorList>
            <person name="Puginier C."/>
            <person name="Libourel C."/>
            <person name="Otte J."/>
            <person name="Skaloud P."/>
            <person name="Haon M."/>
            <person name="Grisel S."/>
            <person name="Petersen M."/>
            <person name="Berrin J.G."/>
            <person name="Delaux P.M."/>
            <person name="Dal Grande F."/>
            <person name="Keller J."/>
        </authorList>
    </citation>
    <scope>NUCLEOTIDE SEQUENCE [LARGE SCALE GENOMIC DNA]</scope>
    <source>
        <strain evidence="5 6">SAG 245.80</strain>
    </source>
</reference>
<gene>
    <name evidence="5" type="ORF">WJX81_000519</name>
</gene>
<dbReference type="EMBL" id="JALJOU010000016">
    <property type="protein sequence ID" value="KAK9839411.1"/>
    <property type="molecule type" value="Genomic_DNA"/>
</dbReference>
<dbReference type="GO" id="GO:0008477">
    <property type="term" value="F:purine nucleosidase activity"/>
    <property type="evidence" value="ECO:0007669"/>
    <property type="project" value="TreeGrafter"/>
</dbReference>
<dbReference type="Pfam" id="PF01156">
    <property type="entry name" value="IU_nuc_hydro"/>
    <property type="match status" value="2"/>
</dbReference>
<sequence length="353" mass="37845">MGKKKLIIDTDPGIDDAMAILAAFNSEEVEVIGICTIFGNVKTSTATDNAFILLNLAGQPEVPVAEGASTSLKGLTKEHIADFVHGTDGFGNTSQAAVDGRTVGKHAAEWLVDTVNTHPGDISVLALGPLTNIALALQLDERVTRNMAELVVLGGAFFVNGNVNPAGVCPPARMLDAALLALHETDKLTLMLLLTRLCFGWAVEANIFSDPEAADLVFGHEANIRVVGLDVTHSCQFTAEDLQGLAGQGRFGTFLQQITRFYLQYHRDAYNMEAVYVHDPTAFAAVIQPERFTWKAGPLRVLTEGIARGMTVLDAGSKKWNSPNGWTGRPKVQVAVAVQGEPVVASLLQRMRA</sequence>
<keyword evidence="2" id="KW-0378">Hydrolase</keyword>
<evidence type="ECO:0000259" key="4">
    <source>
        <dbReference type="Pfam" id="PF01156"/>
    </source>
</evidence>
<dbReference type="InterPro" id="IPR001910">
    <property type="entry name" value="Inosine/uridine_hydrolase_dom"/>
</dbReference>
<dbReference type="PANTHER" id="PTHR12304:SF4">
    <property type="entry name" value="URIDINE NUCLEOSIDASE"/>
    <property type="match status" value="1"/>
</dbReference>
<name>A0AAW1S1Y7_9CHLO</name>
<comment type="similarity">
    <text evidence="1">Belongs to the IUNH family.</text>
</comment>
<dbReference type="CDD" id="cd02650">
    <property type="entry name" value="nuc_hydro_CaPnhB"/>
    <property type="match status" value="1"/>
</dbReference>
<evidence type="ECO:0000256" key="1">
    <source>
        <dbReference type="ARBA" id="ARBA00009176"/>
    </source>
</evidence>
<keyword evidence="3" id="KW-0326">Glycosidase</keyword>
<dbReference type="InterPro" id="IPR036452">
    <property type="entry name" value="Ribo_hydro-like"/>
</dbReference>
<comment type="caution">
    <text evidence="5">The sequence shown here is derived from an EMBL/GenBank/DDBJ whole genome shotgun (WGS) entry which is preliminary data.</text>
</comment>
<protein>
    <recommendedName>
        <fullName evidence="4">Inosine/uridine-preferring nucleoside hydrolase domain-containing protein</fullName>
    </recommendedName>
</protein>
<dbReference type="SUPFAM" id="SSF53590">
    <property type="entry name" value="Nucleoside hydrolase"/>
    <property type="match status" value="1"/>
</dbReference>
<dbReference type="PANTHER" id="PTHR12304">
    <property type="entry name" value="INOSINE-URIDINE PREFERRING NUCLEOSIDE HYDROLASE"/>
    <property type="match status" value="1"/>
</dbReference>
<dbReference type="AlphaFoldDB" id="A0AAW1S1Y7"/>
<dbReference type="Gene3D" id="3.90.245.10">
    <property type="entry name" value="Ribonucleoside hydrolase-like"/>
    <property type="match status" value="1"/>
</dbReference>
<keyword evidence="6" id="KW-1185">Reference proteome</keyword>
<dbReference type="GO" id="GO:0005829">
    <property type="term" value="C:cytosol"/>
    <property type="evidence" value="ECO:0007669"/>
    <property type="project" value="TreeGrafter"/>
</dbReference>
<organism evidence="5 6">
    <name type="scientific">Elliptochloris bilobata</name>
    <dbReference type="NCBI Taxonomy" id="381761"/>
    <lineage>
        <taxon>Eukaryota</taxon>
        <taxon>Viridiplantae</taxon>
        <taxon>Chlorophyta</taxon>
        <taxon>core chlorophytes</taxon>
        <taxon>Trebouxiophyceae</taxon>
        <taxon>Trebouxiophyceae incertae sedis</taxon>
        <taxon>Elliptochloris clade</taxon>
        <taxon>Elliptochloris</taxon>
    </lineage>
</organism>
<evidence type="ECO:0000313" key="6">
    <source>
        <dbReference type="Proteomes" id="UP001445335"/>
    </source>
</evidence>
<feature type="domain" description="Inosine/uridine-preferring nucleoside hydrolase" evidence="4">
    <location>
        <begin position="203"/>
        <end position="341"/>
    </location>
</feature>
<evidence type="ECO:0000256" key="3">
    <source>
        <dbReference type="ARBA" id="ARBA00023295"/>
    </source>
</evidence>
<proteinExistence type="inferred from homology"/>
<accession>A0AAW1S1Y7</accession>
<dbReference type="Proteomes" id="UP001445335">
    <property type="component" value="Unassembled WGS sequence"/>
</dbReference>